<gene>
    <name evidence="6" type="primary">mcsB</name>
    <name evidence="9" type="ORF">AMD00_18490</name>
</gene>
<evidence type="ECO:0000256" key="7">
    <source>
        <dbReference type="PROSITE-ProRule" id="PRU00843"/>
    </source>
</evidence>
<feature type="binding site" evidence="7">
    <location>
        <begin position="179"/>
        <end position="183"/>
    </location>
    <ligand>
        <name>ATP</name>
        <dbReference type="ChEBI" id="CHEBI:30616"/>
    </ligand>
</feature>
<dbReference type="InterPro" id="IPR000749">
    <property type="entry name" value="ATP-guanido_PTrfase"/>
</dbReference>
<feature type="binding site" evidence="7">
    <location>
        <begin position="210"/>
        <end position="215"/>
    </location>
    <ligand>
        <name>ATP</name>
        <dbReference type="ChEBI" id="CHEBI:30616"/>
    </ligand>
</feature>
<keyword evidence="10" id="KW-1185">Reference proteome</keyword>
<sequence>MNIEHFLHNPTTNWMQEEGQYGDIVMSTRIRLARNLTDFRFPRAFSDEEAMQIDKAVSNVLIDADDEEEQHFQFSYFSLHDMPALQRKVLVEKHLISPQLADKERVGSVLLSKDESISVMINEEDHIRIQCLQPGLQLEKAYESADQIDRLLEHHLPYAFDDTFGYLTSCPTNTGTGLRASIMMHLPALTMTNQIGSLISTMPRLGMVVRGMYGEGTESVGNYYQISNQITLGKSEKDILLDLQSVTEQIIQKETEARTALIEHASIALADRLNRSLGTLLYARILTSEEAANCLSNVRLGIYLGIIQNIPIAVLNECMLYMQPGFLQQHAGTTLQPNERDVYRASLLRERLQCNRELKKGHSDEEGEDSYDV</sequence>
<keyword evidence="1 6" id="KW-0808">Transferase</keyword>
<dbReference type="InterPro" id="IPR014746">
    <property type="entry name" value="Gln_synth/guanido_kin_cat_dom"/>
</dbReference>
<dbReference type="GeneID" id="301138086"/>
<feature type="domain" description="Phosphagen kinase C-terminal" evidence="8">
    <location>
        <begin position="24"/>
        <end position="257"/>
    </location>
</feature>
<comment type="similarity">
    <text evidence="6 7">Belongs to the ATP:guanido phosphotransferase family.</text>
</comment>
<evidence type="ECO:0000313" key="9">
    <source>
        <dbReference type="EMBL" id="KOO48382.1"/>
    </source>
</evidence>
<evidence type="ECO:0000256" key="1">
    <source>
        <dbReference type="ARBA" id="ARBA00022679"/>
    </source>
</evidence>
<keyword evidence="6" id="KW-0021">Allosteric enzyme</keyword>
<dbReference type="Pfam" id="PF00217">
    <property type="entry name" value="ATP-gua_Ptrans"/>
    <property type="match status" value="1"/>
</dbReference>
<comment type="caution">
    <text evidence="9">The sequence shown here is derived from an EMBL/GenBank/DDBJ whole genome shotgun (WGS) entry which is preliminary data.</text>
</comment>
<evidence type="ECO:0000256" key="4">
    <source>
        <dbReference type="ARBA" id="ARBA00022840"/>
    </source>
</evidence>
<dbReference type="GO" id="GO:0046314">
    <property type="term" value="P:phosphocreatine biosynthetic process"/>
    <property type="evidence" value="ECO:0007669"/>
    <property type="project" value="InterPro"/>
</dbReference>
<reference evidence="10" key="1">
    <citation type="submission" date="2015-08" db="EMBL/GenBank/DDBJ databases">
        <title>Fjat-10028 dsm 16317.</title>
        <authorList>
            <person name="Liu B."/>
            <person name="Wang J."/>
            <person name="Zhu Y."/>
            <person name="Liu G."/>
            <person name="Chen Q."/>
            <person name="Chen Z."/>
            <person name="Lan J."/>
            <person name="Che J."/>
            <person name="Ge C."/>
            <person name="Shi H."/>
            <person name="Pan Z."/>
            <person name="Liu X."/>
        </authorList>
    </citation>
    <scope>NUCLEOTIDE SEQUENCE [LARGE SCALE GENOMIC DNA]</scope>
    <source>
        <strain evidence="10">DSM 16317</strain>
    </source>
</reference>
<evidence type="ECO:0000256" key="3">
    <source>
        <dbReference type="ARBA" id="ARBA00022777"/>
    </source>
</evidence>
<dbReference type="PROSITE" id="PS51510">
    <property type="entry name" value="PHOSPHAGEN_KINASE_C"/>
    <property type="match status" value="1"/>
</dbReference>
<dbReference type="FunFam" id="3.30.590.10:FF:000007">
    <property type="entry name" value="Protein-arginine kinase"/>
    <property type="match status" value="1"/>
</dbReference>
<dbReference type="EC" id="2.7.14.1" evidence="6"/>
<keyword evidence="3 6" id="KW-0418">Kinase</keyword>
<feature type="binding site" evidence="6 7">
    <location>
        <position position="128"/>
    </location>
    <ligand>
        <name>ATP</name>
        <dbReference type="ChEBI" id="CHEBI:30616"/>
    </ligand>
</feature>
<comment type="catalytic activity">
    <reaction evidence="5 6">
        <text>L-arginyl-[protein] + ATP = N(omega)-phospho-L-arginyl-[protein] + ADP + H(+)</text>
        <dbReference type="Rhea" id="RHEA:43384"/>
        <dbReference type="Rhea" id="RHEA-COMP:10532"/>
        <dbReference type="Rhea" id="RHEA-COMP:10533"/>
        <dbReference type="ChEBI" id="CHEBI:15378"/>
        <dbReference type="ChEBI" id="CHEBI:29965"/>
        <dbReference type="ChEBI" id="CHEBI:30616"/>
        <dbReference type="ChEBI" id="CHEBI:83226"/>
        <dbReference type="ChEBI" id="CHEBI:456216"/>
        <dbReference type="EC" id="2.7.14.1"/>
    </reaction>
</comment>
<proteinExistence type="inferred from homology"/>
<feature type="binding site" evidence="6 7">
    <location>
        <begin position="27"/>
        <end position="31"/>
    </location>
    <ligand>
        <name>ATP</name>
        <dbReference type="ChEBI" id="CHEBI:30616"/>
    </ligand>
</feature>
<dbReference type="InterPro" id="IPR022414">
    <property type="entry name" value="ATP-guanido_PTrfase_cat"/>
</dbReference>
<dbReference type="Proteomes" id="UP000036867">
    <property type="component" value="Unassembled WGS sequence"/>
</dbReference>
<keyword evidence="4 6" id="KW-0067">ATP-binding</keyword>
<name>A0A0M0LBV1_9BACL</name>
<dbReference type="HAMAP" id="MF_00602">
    <property type="entry name" value="Prot_Arg_kinase"/>
    <property type="match status" value="1"/>
</dbReference>
<comment type="function">
    <text evidence="6">Catalyzes the specific phosphorylation of arginine residues in proteins.</text>
</comment>
<dbReference type="EMBL" id="LILB01000007">
    <property type="protein sequence ID" value="KOO48382.1"/>
    <property type="molecule type" value="Genomic_DNA"/>
</dbReference>
<dbReference type="GO" id="GO:0005524">
    <property type="term" value="F:ATP binding"/>
    <property type="evidence" value="ECO:0007669"/>
    <property type="project" value="UniProtKB-UniRule"/>
</dbReference>
<dbReference type="SUPFAM" id="SSF55931">
    <property type="entry name" value="Glutamine synthetase/guanido kinase"/>
    <property type="match status" value="1"/>
</dbReference>
<accession>A0A0M0LBV1</accession>
<dbReference type="OrthoDB" id="9791353at2"/>
<organism evidence="9 10">
    <name type="scientific">Viridibacillus arvi</name>
    <dbReference type="NCBI Taxonomy" id="263475"/>
    <lineage>
        <taxon>Bacteria</taxon>
        <taxon>Bacillati</taxon>
        <taxon>Bacillota</taxon>
        <taxon>Bacilli</taxon>
        <taxon>Bacillales</taxon>
        <taxon>Caryophanaceae</taxon>
        <taxon>Viridibacillus</taxon>
    </lineage>
</organism>
<dbReference type="PATRIC" id="fig|263475.3.peg.2539"/>
<dbReference type="GO" id="GO:0004111">
    <property type="term" value="F:creatine kinase activity"/>
    <property type="evidence" value="ECO:0007669"/>
    <property type="project" value="InterPro"/>
</dbReference>
<dbReference type="PANTHER" id="PTHR11547">
    <property type="entry name" value="ARGININE OR CREATINE KINASE"/>
    <property type="match status" value="1"/>
</dbReference>
<evidence type="ECO:0000259" key="8">
    <source>
        <dbReference type="PROSITE" id="PS51510"/>
    </source>
</evidence>
<dbReference type="NCBIfam" id="NF002194">
    <property type="entry name" value="PRK01059.1-4"/>
    <property type="match status" value="1"/>
</dbReference>
<dbReference type="InterPro" id="IPR023660">
    <property type="entry name" value="Arg_Kinase"/>
</dbReference>
<evidence type="ECO:0000256" key="6">
    <source>
        <dbReference type="HAMAP-Rule" id="MF_00602"/>
    </source>
</evidence>
<dbReference type="GO" id="GO:0005615">
    <property type="term" value="C:extracellular space"/>
    <property type="evidence" value="ECO:0007669"/>
    <property type="project" value="TreeGrafter"/>
</dbReference>
<evidence type="ECO:0000256" key="2">
    <source>
        <dbReference type="ARBA" id="ARBA00022741"/>
    </source>
</evidence>
<evidence type="ECO:0000313" key="10">
    <source>
        <dbReference type="Proteomes" id="UP000036867"/>
    </source>
</evidence>
<dbReference type="Gene3D" id="3.30.590.10">
    <property type="entry name" value="Glutamine synthetase/guanido kinase, catalytic domain"/>
    <property type="match status" value="1"/>
</dbReference>
<dbReference type="STRING" id="263475.AMD00_18490"/>
<evidence type="ECO:0000256" key="5">
    <source>
        <dbReference type="ARBA" id="ARBA00051816"/>
    </source>
</evidence>
<feature type="short sequence motif" description="RDXXRA motif of the pArg binding pocket involved in allosteric regulation" evidence="6">
    <location>
        <begin position="340"/>
        <end position="345"/>
    </location>
</feature>
<dbReference type="RefSeq" id="WP_053418518.1">
    <property type="nucleotide sequence ID" value="NZ_CP063302.1"/>
</dbReference>
<feature type="binding site" evidence="6 7">
    <location>
        <position position="94"/>
    </location>
    <ligand>
        <name>ATP</name>
        <dbReference type="ChEBI" id="CHEBI:30616"/>
    </ligand>
</feature>
<protein>
    <recommendedName>
        <fullName evidence="6">Protein-arginine kinase</fullName>
        <ecNumber evidence="6">2.7.14.1</ecNumber>
    </recommendedName>
</protein>
<comment type="activity regulation">
    <text evidence="6">Appears to be allosterically activated by the binding of pArg-containing polypeptides to the pArg-binding pocket localized in the C-terminal domain of McsB.</text>
</comment>
<comment type="caution">
    <text evidence="6">Lacks conserved residue(s) required for the propagation of feature annotation.</text>
</comment>
<dbReference type="GO" id="GO:1990424">
    <property type="term" value="F:protein arginine kinase activity"/>
    <property type="evidence" value="ECO:0007669"/>
    <property type="project" value="UniProtKB-EC"/>
</dbReference>
<keyword evidence="2 6" id="KW-0547">Nucleotide-binding</keyword>
<dbReference type="CDD" id="cd07930">
    <property type="entry name" value="bacterial_phosphagen_kinase"/>
    <property type="match status" value="1"/>
</dbReference>
<dbReference type="PANTHER" id="PTHR11547:SF38">
    <property type="entry name" value="ARGININE KINASE 1-RELATED"/>
    <property type="match status" value="1"/>
</dbReference>
<dbReference type="AlphaFoldDB" id="A0A0M0LBV1"/>